<dbReference type="SUPFAM" id="SSF52058">
    <property type="entry name" value="L domain-like"/>
    <property type="match status" value="2"/>
</dbReference>
<sequence length="1205" mass="137296">MAEGALFHLAGKVLELLGSFTLPEVKLAFCVQTEIEKLTSTVSTIQAVILDAEKQSSHNHQIKDWLRKLNGVLHDADDLLDDFSTQVLRHKVMRKKKVRIFSSSSNRIAFSPKMGRQIKAIRERLNAIAKDKEDFHFIQSFIEPQVMSRDRETYSFVLEDEVVGRENDKEVIIEILFDDNVVENISIIPIVGIGGLGKTTLAQLVYNDQSVNKNFELKLWVCISEIFDVKRIVKEILEQLTDERLKESFEVLQNQLREKLSGKKYLLVLDDMWNEDNTKWLLLKNLLMVGARGSRIVVTTRSIMVAGITGATSWYALRGLPVEKAWNLFVKVAFGEGQLPKNQAFISLGKEILEKCVGVPLAIRAIASLLHSKASENEWRSFKNYELSKITQGEENNILSTLKLSYDHLPSYLKQCFAYCRLFPKDYMIHVGTLIDLWAAQGFIKLSNPKQRVKDVGGEYFRLLLWRSFFQDVKKDYWGDIWCKMHDLMHDLAISVAGTECTVLHSTEENIGENVHHISFNLLDSSMQFPIIKFKGKRIRTFLGHRRGCDFPCNALVSNLKYSRTLDLSYLRSRKMLSSIGRLKHLRYLDISENDHIKILPNSIVLLLNLQTLKLKNCIALRELPRDTKNLVNLRHLDISGCFTLTHMPYGLGNLTSLEILPHFVVRDGGAKARASGGLSELNKLSNLGGNLRIMYLGHGKDDMMECKAANMKEKQHLHQLELWWDPKLVGETECFDEMSLEGLQPHPNLNVLKLSFYMGVTIPSWVSLLTNLVDLNLWSNCRCHHLPPLHQLPCLNSIWLINMEALEYISEDNVSNVFCSSKETFFPSLFSLTIKKCPNLKGWWKKDDNDGPGHLLLPSFPRLSELQIDDCPNLTFMPLFPYLKLELKLWEASLKVLQQTMNKQRPSTSTSSSCYFPLSELEFLYLEGVNDLESLPEKWLQNLVSLRRLFIYQCPGLRSLPCKGIQHLTSLQEMKIVDCNELALVNDEDDGMQWQGLRSLHSLCFWGTPKLVSLPDGLQHVTTLQKLEILDCTNLMVLPEWIGNLASLHYLAISGCFNLTSLPQEICHLTSLQFLEIGNCPNLMTLPGSMDNLTLLQMLKIGEFPNLTSLPQGIRSLTSLKMLRVGNCPNLKALPEWIGNLTSLEELIICECLNLTSLPQGIHDLPSLQRLNITGCPILGARCLGEDWPKISHVPVLRLDRLWR</sequence>
<dbReference type="OrthoDB" id="5279713at2759"/>
<dbReference type="RefSeq" id="XP_030949107.1">
    <property type="nucleotide sequence ID" value="XM_031093247.1"/>
</dbReference>
<reference evidence="9" key="1">
    <citation type="submission" date="2021-01" db="UniProtKB">
        <authorList>
            <consortium name="EnsemblPlants"/>
        </authorList>
    </citation>
    <scope>IDENTIFICATION</scope>
</reference>
<dbReference type="InterPro" id="IPR002182">
    <property type="entry name" value="NB-ARC"/>
</dbReference>
<evidence type="ECO:0000256" key="1">
    <source>
        <dbReference type="ARBA" id="ARBA00022737"/>
    </source>
</evidence>
<protein>
    <recommendedName>
        <fullName evidence="11">CC-NBS-LRR protein</fullName>
    </recommendedName>
</protein>
<evidence type="ECO:0000259" key="8">
    <source>
        <dbReference type="Pfam" id="PF23598"/>
    </source>
</evidence>
<dbReference type="OMA" id="VELGIWW"/>
<dbReference type="PANTHER" id="PTHR36766">
    <property type="entry name" value="PLANT BROAD-SPECTRUM MILDEW RESISTANCE PROTEIN RPW8"/>
    <property type="match status" value="1"/>
</dbReference>
<dbReference type="KEGG" id="qlo:115973007"/>
<dbReference type="EnsemblPlants" id="QL93p0049_0319:mrna">
    <property type="protein sequence ID" value="QL93p0049_0319:mrna:CDS:8"/>
    <property type="gene ID" value="QL93p0049_0319"/>
</dbReference>
<dbReference type="RefSeq" id="XP_030949103.1">
    <property type="nucleotide sequence ID" value="XM_031093243.1"/>
</dbReference>
<evidence type="ECO:0000256" key="4">
    <source>
        <dbReference type="ARBA" id="ARBA00022840"/>
    </source>
</evidence>
<keyword evidence="4" id="KW-0067">ATP-binding</keyword>
<evidence type="ECO:0000313" key="10">
    <source>
        <dbReference type="Proteomes" id="UP000594261"/>
    </source>
</evidence>
<keyword evidence="1" id="KW-0677">Repeat</keyword>
<dbReference type="Gene3D" id="3.40.50.300">
    <property type="entry name" value="P-loop containing nucleotide triphosphate hydrolases"/>
    <property type="match status" value="1"/>
</dbReference>
<evidence type="ECO:0000259" key="7">
    <source>
        <dbReference type="Pfam" id="PF23559"/>
    </source>
</evidence>
<dbReference type="InterPro" id="IPR041118">
    <property type="entry name" value="Rx_N"/>
</dbReference>
<evidence type="ECO:0000259" key="5">
    <source>
        <dbReference type="Pfam" id="PF00931"/>
    </source>
</evidence>
<dbReference type="Gene3D" id="3.80.10.10">
    <property type="entry name" value="Ribonuclease Inhibitor"/>
    <property type="match status" value="4"/>
</dbReference>
<feature type="domain" description="Disease resistance N-terminal" evidence="6">
    <location>
        <begin position="12"/>
        <end position="97"/>
    </location>
</feature>
<dbReference type="Gene3D" id="1.20.5.4130">
    <property type="match status" value="1"/>
</dbReference>
<evidence type="ECO:0008006" key="11">
    <source>
        <dbReference type="Google" id="ProtNLM"/>
    </source>
</evidence>
<dbReference type="Gene3D" id="1.10.10.10">
    <property type="entry name" value="Winged helix-like DNA-binding domain superfamily/Winged helix DNA-binding domain"/>
    <property type="match status" value="1"/>
</dbReference>
<dbReference type="GO" id="GO:0005524">
    <property type="term" value="F:ATP binding"/>
    <property type="evidence" value="ECO:0007669"/>
    <property type="project" value="UniProtKB-KW"/>
</dbReference>
<evidence type="ECO:0000313" key="9">
    <source>
        <dbReference type="EnsemblPlants" id="QL93p0049_0319:mrna:CDS:8"/>
    </source>
</evidence>
<dbReference type="PANTHER" id="PTHR36766:SF38">
    <property type="entry name" value="DISEASE RESISTANCE PROTEIN RGA3"/>
    <property type="match status" value="1"/>
</dbReference>
<dbReference type="Proteomes" id="UP000594261">
    <property type="component" value="Unassembled WGS sequence"/>
</dbReference>
<dbReference type="Pfam" id="PF23559">
    <property type="entry name" value="WHD_DRP"/>
    <property type="match status" value="1"/>
</dbReference>
<dbReference type="Pfam" id="PF23598">
    <property type="entry name" value="LRR_14"/>
    <property type="match status" value="1"/>
</dbReference>
<dbReference type="InterPro" id="IPR032675">
    <property type="entry name" value="LRR_dom_sf"/>
</dbReference>
<organism evidence="9 10">
    <name type="scientific">Quercus lobata</name>
    <name type="common">Valley oak</name>
    <dbReference type="NCBI Taxonomy" id="97700"/>
    <lineage>
        <taxon>Eukaryota</taxon>
        <taxon>Viridiplantae</taxon>
        <taxon>Streptophyta</taxon>
        <taxon>Embryophyta</taxon>
        <taxon>Tracheophyta</taxon>
        <taxon>Spermatophyta</taxon>
        <taxon>Magnoliopsida</taxon>
        <taxon>eudicotyledons</taxon>
        <taxon>Gunneridae</taxon>
        <taxon>Pentapetalae</taxon>
        <taxon>rosids</taxon>
        <taxon>fabids</taxon>
        <taxon>Fagales</taxon>
        <taxon>Fagaceae</taxon>
        <taxon>Quercus</taxon>
    </lineage>
</organism>
<evidence type="ECO:0000256" key="3">
    <source>
        <dbReference type="ARBA" id="ARBA00022821"/>
    </source>
</evidence>
<keyword evidence="2" id="KW-0547">Nucleotide-binding</keyword>
<proteinExistence type="predicted"/>
<dbReference type="GO" id="GO:0006952">
    <property type="term" value="P:defense response"/>
    <property type="evidence" value="ECO:0007669"/>
    <property type="project" value="UniProtKB-KW"/>
</dbReference>
<dbReference type="RefSeq" id="XP_030949104.1">
    <property type="nucleotide sequence ID" value="XM_031093244.1"/>
</dbReference>
<dbReference type="InterPro" id="IPR058922">
    <property type="entry name" value="WHD_DRP"/>
</dbReference>
<dbReference type="FunFam" id="1.10.10.10:FF:000322">
    <property type="entry name" value="Probable disease resistance protein At1g63360"/>
    <property type="match status" value="1"/>
</dbReference>
<evidence type="ECO:0000259" key="6">
    <source>
        <dbReference type="Pfam" id="PF18052"/>
    </source>
</evidence>
<dbReference type="Pfam" id="PF18052">
    <property type="entry name" value="Rx_N"/>
    <property type="match status" value="1"/>
</dbReference>
<keyword evidence="3" id="KW-0611">Plant defense</keyword>
<evidence type="ECO:0000256" key="2">
    <source>
        <dbReference type="ARBA" id="ARBA00022741"/>
    </source>
</evidence>
<dbReference type="FunFam" id="3.40.50.300:FF:001091">
    <property type="entry name" value="Probable disease resistance protein At1g61300"/>
    <property type="match status" value="1"/>
</dbReference>
<gene>
    <name evidence="9" type="primary">LOC115973007</name>
</gene>
<dbReference type="GO" id="GO:0043531">
    <property type="term" value="F:ADP binding"/>
    <property type="evidence" value="ECO:0007669"/>
    <property type="project" value="InterPro"/>
</dbReference>
<feature type="domain" description="Disease resistance protein winged helix" evidence="7">
    <location>
        <begin position="422"/>
        <end position="493"/>
    </location>
</feature>
<dbReference type="InterPro" id="IPR036388">
    <property type="entry name" value="WH-like_DNA-bd_sf"/>
</dbReference>
<dbReference type="InterPro" id="IPR055414">
    <property type="entry name" value="LRR_R13L4/SHOC2-like"/>
</dbReference>
<dbReference type="RefSeq" id="XP_030949105.1">
    <property type="nucleotide sequence ID" value="XM_031093245.1"/>
</dbReference>
<accession>A0A7N2N6Z5</accession>
<dbReference type="SUPFAM" id="SSF52540">
    <property type="entry name" value="P-loop containing nucleoside triphosphate hydrolases"/>
    <property type="match status" value="1"/>
</dbReference>
<keyword evidence="10" id="KW-1185">Reference proteome</keyword>
<dbReference type="AlphaFoldDB" id="A0A7N2N6Z5"/>
<dbReference type="GO" id="GO:0051707">
    <property type="term" value="P:response to other organism"/>
    <property type="evidence" value="ECO:0007669"/>
    <property type="project" value="UniProtKB-ARBA"/>
</dbReference>
<feature type="domain" description="Disease resistance R13L4/SHOC-2-like LRR" evidence="8">
    <location>
        <begin position="556"/>
        <end position="836"/>
    </location>
</feature>
<dbReference type="InterPro" id="IPR027417">
    <property type="entry name" value="P-loop_NTPase"/>
</dbReference>
<dbReference type="GeneID" id="115973007"/>
<dbReference type="Gramene" id="QL93p0049_0319:mrna">
    <property type="protein sequence ID" value="QL93p0049_0319:mrna:CDS:8"/>
    <property type="gene ID" value="QL93p0049_0319"/>
</dbReference>
<name>A0A7N2N6Z5_QUELO</name>
<dbReference type="InParanoid" id="A0A7N2N6Z5"/>
<feature type="domain" description="NB-ARC" evidence="5">
    <location>
        <begin position="166"/>
        <end position="334"/>
    </location>
</feature>
<dbReference type="RefSeq" id="XP_030949106.1">
    <property type="nucleotide sequence ID" value="XM_031093246.1"/>
</dbReference>
<dbReference type="RefSeq" id="XP_030949102.1">
    <property type="nucleotide sequence ID" value="XM_031093242.1"/>
</dbReference>
<dbReference type="PRINTS" id="PR00364">
    <property type="entry name" value="DISEASERSIST"/>
</dbReference>
<dbReference type="Pfam" id="PF00931">
    <property type="entry name" value="NB-ARC"/>
    <property type="match status" value="1"/>
</dbReference>